<accession>G9XCV7</accession>
<reference evidence="1 2" key="1">
    <citation type="submission" date="2011-08" db="EMBL/GenBank/DDBJ databases">
        <title>The Genome Sequence of Eubacteriaceae bacterium CM5.</title>
        <authorList>
            <consortium name="The Broad Institute Genome Sequencing Platform"/>
            <person name="Earl A."/>
            <person name="Ward D."/>
            <person name="Feldgarden M."/>
            <person name="Gevers D."/>
            <person name="Sizova M."/>
            <person name="Hazen A."/>
            <person name="Epstein S."/>
            <person name="Young S.K."/>
            <person name="Zeng Q."/>
            <person name="Gargeya S."/>
            <person name="Fitzgerald M."/>
            <person name="Haas B."/>
            <person name="Abouelleil A."/>
            <person name="Alvarado L."/>
            <person name="Arachchi H.M."/>
            <person name="Berlin A."/>
            <person name="Brown A."/>
            <person name="Chapman S.B."/>
            <person name="Chen Z."/>
            <person name="Dunbar C."/>
            <person name="Freedman E."/>
            <person name="Gearin G."/>
            <person name="Gellesch M."/>
            <person name="Goldberg J."/>
            <person name="Griggs A."/>
            <person name="Gujja S."/>
            <person name="Heiman D."/>
            <person name="Howarth C."/>
            <person name="Larson L."/>
            <person name="Lui A."/>
            <person name="MacDonald P.J.P."/>
            <person name="Montmayeur A."/>
            <person name="Murphy C."/>
            <person name="Neiman D."/>
            <person name="Pearson M."/>
            <person name="Priest M."/>
            <person name="Roberts A."/>
            <person name="Saif S."/>
            <person name="Shea T."/>
            <person name="Shenoy N."/>
            <person name="Sisk P."/>
            <person name="Stolte C."/>
            <person name="Sykes S."/>
            <person name="Wortman J."/>
            <person name="Nusbaum C."/>
            <person name="Birren B."/>
        </authorList>
    </citation>
    <scope>NUCLEOTIDE SEQUENCE [LARGE SCALE GENOMIC DNA]</scope>
    <source>
        <strain evidence="1 2">CM5</strain>
    </source>
</reference>
<organism evidence="1 2">
    <name type="scientific">Peptoanaerobacter stomatis</name>
    <dbReference type="NCBI Taxonomy" id="796937"/>
    <lineage>
        <taxon>Bacteria</taxon>
        <taxon>Bacillati</taxon>
        <taxon>Bacillota</taxon>
        <taxon>Clostridia</taxon>
        <taxon>Peptostreptococcales</taxon>
        <taxon>Filifactoraceae</taxon>
        <taxon>Peptoanaerobacter</taxon>
    </lineage>
</organism>
<evidence type="ECO:0000313" key="1">
    <source>
        <dbReference type="EMBL" id="EHL19211.1"/>
    </source>
</evidence>
<dbReference type="EMBL" id="AFZG01000026">
    <property type="protein sequence ID" value="EHL19211.1"/>
    <property type="molecule type" value="Genomic_DNA"/>
</dbReference>
<name>G9XCV7_9FIRM</name>
<dbReference type="AlphaFoldDB" id="G9XCV7"/>
<gene>
    <name evidence="1" type="ORF">HMPREF9628_01684</name>
</gene>
<dbReference type="Proteomes" id="UP000003379">
    <property type="component" value="Unassembled WGS sequence"/>
</dbReference>
<protein>
    <submittedName>
        <fullName evidence="1">Uncharacterized protein</fullName>
    </submittedName>
</protein>
<comment type="caution">
    <text evidence="1">The sequence shown here is derived from an EMBL/GenBank/DDBJ whole genome shotgun (WGS) entry which is preliminary data.</text>
</comment>
<dbReference type="HOGENOM" id="CLU_219121_0_0_9"/>
<proteinExistence type="predicted"/>
<evidence type="ECO:0000313" key="2">
    <source>
        <dbReference type="Proteomes" id="UP000003379"/>
    </source>
</evidence>
<dbReference type="RefSeq" id="WP_009529602.1">
    <property type="nucleotide sequence ID" value="NZ_JBQMYE010000031.1"/>
</dbReference>
<sequence>MIKKVKLKDYYIKSFECISKKIILVTKNKSLMPFFLYQENI</sequence>